<dbReference type="InterPro" id="IPR050936">
    <property type="entry name" value="AP-1-like"/>
</dbReference>
<evidence type="ECO:0000256" key="6">
    <source>
        <dbReference type="ARBA" id="ARBA00023163"/>
    </source>
</evidence>
<keyword evidence="4" id="KW-0805">Transcription regulation</keyword>
<evidence type="ECO:0000256" key="4">
    <source>
        <dbReference type="ARBA" id="ARBA00023015"/>
    </source>
</evidence>
<dbReference type="SMART" id="SM00338">
    <property type="entry name" value="BRLZ"/>
    <property type="match status" value="1"/>
</dbReference>
<dbReference type="STRING" id="268505.A0A2A9PL79"/>
<dbReference type="PANTHER" id="PTHR40621:SF11">
    <property type="entry name" value="TRANSCRIPTION FACTOR KAPC-RELATED"/>
    <property type="match status" value="1"/>
</dbReference>
<comment type="caution">
    <text evidence="12">The sequence shown here is derived from an EMBL/GenBank/DDBJ whole genome shotgun (WGS) entry which is preliminary data.</text>
</comment>
<evidence type="ECO:0000259" key="11">
    <source>
        <dbReference type="PROSITE" id="PS00036"/>
    </source>
</evidence>
<keyword evidence="7" id="KW-0539">Nucleus</keyword>
<feature type="domain" description="BZIP" evidence="11">
    <location>
        <begin position="152"/>
        <end position="167"/>
    </location>
</feature>
<keyword evidence="13" id="KW-1185">Reference proteome</keyword>
<comment type="subcellular location">
    <subcellularLocation>
        <location evidence="2">Nucleus</location>
    </subcellularLocation>
</comment>
<reference evidence="12 13" key="2">
    <citation type="journal article" date="2017" name="Sci. Rep.">
        <title>Ant-infecting Ophiocordyceps genomes reveal a high diversity of potential behavioral manipulation genes and a possible major role for enterotoxins.</title>
        <authorList>
            <person name="de Bekker C."/>
            <person name="Ohm R.A."/>
            <person name="Evans H.C."/>
            <person name="Brachmann A."/>
            <person name="Hughes D.P."/>
        </authorList>
    </citation>
    <scope>NUCLEOTIDE SEQUENCE [LARGE SCALE GENOMIC DNA]</scope>
    <source>
        <strain evidence="12 13">SC16a</strain>
    </source>
</reference>
<reference evidence="12 13" key="1">
    <citation type="journal article" date="2015" name="BMC Genomics">
        <title>Gene expression during zombie ant biting behavior reflects the complexity underlying fungal parasitic behavioral manipulation.</title>
        <authorList>
            <person name="de Bekker C."/>
            <person name="Ohm R.A."/>
            <person name="Loreto R.G."/>
            <person name="Sebastian A."/>
            <person name="Albert I."/>
            <person name="Merrow M."/>
            <person name="Brachmann A."/>
            <person name="Hughes D.P."/>
        </authorList>
    </citation>
    <scope>NUCLEOTIDE SEQUENCE [LARGE SCALE GENOMIC DNA]</scope>
    <source>
        <strain evidence="12 13">SC16a</strain>
    </source>
</reference>
<dbReference type="EMBL" id="LAZP02000065">
    <property type="protein sequence ID" value="PFH61576.1"/>
    <property type="molecule type" value="Genomic_DNA"/>
</dbReference>
<feature type="compositionally biased region" description="Low complexity" evidence="10">
    <location>
        <begin position="254"/>
        <end position="268"/>
    </location>
</feature>
<feature type="compositionally biased region" description="Basic and acidic residues" evidence="10">
    <location>
        <begin position="71"/>
        <end position="81"/>
    </location>
</feature>
<accession>A0A2A9PL79</accession>
<feature type="compositionally biased region" description="Polar residues" evidence="10">
    <location>
        <begin position="1"/>
        <end position="11"/>
    </location>
</feature>
<organism evidence="12 13">
    <name type="scientific">Ophiocordyceps unilateralis</name>
    <name type="common">Zombie-ant fungus</name>
    <name type="synonym">Torrubia unilateralis</name>
    <dbReference type="NCBI Taxonomy" id="268505"/>
    <lineage>
        <taxon>Eukaryota</taxon>
        <taxon>Fungi</taxon>
        <taxon>Dikarya</taxon>
        <taxon>Ascomycota</taxon>
        <taxon>Pezizomycotina</taxon>
        <taxon>Sordariomycetes</taxon>
        <taxon>Hypocreomycetidae</taxon>
        <taxon>Hypocreales</taxon>
        <taxon>Ophiocordycipitaceae</taxon>
        <taxon>Ophiocordyceps</taxon>
    </lineage>
</organism>
<proteinExistence type="inferred from homology"/>
<feature type="compositionally biased region" description="Polar residues" evidence="10">
    <location>
        <begin position="293"/>
        <end position="305"/>
    </location>
</feature>
<comment type="function">
    <text evidence="1">Putative transcription factor.</text>
</comment>
<dbReference type="GO" id="GO:0000976">
    <property type="term" value="F:transcription cis-regulatory region binding"/>
    <property type="evidence" value="ECO:0007669"/>
    <property type="project" value="InterPro"/>
</dbReference>
<name>A0A2A9PL79_OPHUN</name>
<gene>
    <name evidence="12" type="ORF">XA68_16999</name>
</gene>
<dbReference type="Gene3D" id="1.20.5.170">
    <property type="match status" value="1"/>
</dbReference>
<feature type="compositionally biased region" description="Basic and acidic residues" evidence="10">
    <location>
        <begin position="280"/>
        <end position="292"/>
    </location>
</feature>
<evidence type="ECO:0000256" key="5">
    <source>
        <dbReference type="ARBA" id="ARBA00023125"/>
    </source>
</evidence>
<keyword evidence="6" id="KW-0804">Transcription</keyword>
<evidence type="ECO:0000313" key="12">
    <source>
        <dbReference type="EMBL" id="PFH61576.1"/>
    </source>
</evidence>
<dbReference type="Proteomes" id="UP000037136">
    <property type="component" value="Unassembled WGS sequence"/>
</dbReference>
<dbReference type="OrthoDB" id="2593073at2759"/>
<dbReference type="PANTHER" id="PTHR40621">
    <property type="entry name" value="TRANSCRIPTION FACTOR KAPC-RELATED"/>
    <property type="match status" value="1"/>
</dbReference>
<feature type="compositionally biased region" description="Low complexity" evidence="10">
    <location>
        <begin position="153"/>
        <end position="163"/>
    </location>
</feature>
<feature type="region of interest" description="Disordered" evidence="10">
    <location>
        <begin position="214"/>
        <end position="305"/>
    </location>
</feature>
<feature type="compositionally biased region" description="Basic and acidic residues" evidence="10">
    <location>
        <begin position="12"/>
        <end position="26"/>
    </location>
</feature>
<dbReference type="InterPro" id="IPR046347">
    <property type="entry name" value="bZIP_sf"/>
</dbReference>
<dbReference type="AlphaFoldDB" id="A0A2A9PL79"/>
<dbReference type="PROSITE" id="PS00036">
    <property type="entry name" value="BZIP_BASIC"/>
    <property type="match status" value="1"/>
</dbReference>
<evidence type="ECO:0000256" key="3">
    <source>
        <dbReference type="ARBA" id="ARBA00007163"/>
    </source>
</evidence>
<dbReference type="SUPFAM" id="SSF57959">
    <property type="entry name" value="Leucine zipper domain"/>
    <property type="match status" value="1"/>
</dbReference>
<dbReference type="Pfam" id="PF00170">
    <property type="entry name" value="bZIP_1"/>
    <property type="match status" value="1"/>
</dbReference>
<evidence type="ECO:0000256" key="8">
    <source>
        <dbReference type="ARBA" id="ARBA00044067"/>
    </source>
</evidence>
<feature type="compositionally biased region" description="Low complexity" evidence="10">
    <location>
        <begin position="48"/>
        <end position="61"/>
    </location>
</feature>
<protein>
    <recommendedName>
        <fullName evidence="8">Putative transcription factor kapC</fullName>
    </recommendedName>
</protein>
<evidence type="ECO:0000313" key="13">
    <source>
        <dbReference type="Proteomes" id="UP000037136"/>
    </source>
</evidence>
<dbReference type="InterPro" id="IPR004827">
    <property type="entry name" value="bZIP"/>
</dbReference>
<keyword evidence="5" id="KW-0238">DNA-binding</keyword>
<evidence type="ECO:0000256" key="7">
    <source>
        <dbReference type="ARBA" id="ARBA00023242"/>
    </source>
</evidence>
<feature type="compositionally biased region" description="Pro residues" evidence="10">
    <location>
        <begin position="232"/>
        <end position="247"/>
    </location>
</feature>
<sequence>MQQTTGAGNQEQHLRAQLELLQHHEVAASTPGSTDSRAAPSHSPPSSRPANGFDDLAAASRDAARAVQIKSEAEAHIHPDLRGPPAAPAPNMMPMAAAAAVAAAAGAHSPAPASTPSPSTAIAPAPALVPQTPEQALAADGRKAKRELSQSKRAAQNRAAQRAFRQRKEGYIKKLEQQVREYNDMEQTFKAMQSENYALREYVIHLQSRLIDLQGEFPQPPPNINLSQPTAAPLPPSAGGPDQPPANPGVGTPLEAVAQAVAGLAAQEQMTDSQPPYPSRAEEDTRTADEINRQLQSEEGAARSS</sequence>
<evidence type="ECO:0000256" key="9">
    <source>
        <dbReference type="SAM" id="Coils"/>
    </source>
</evidence>
<evidence type="ECO:0000256" key="2">
    <source>
        <dbReference type="ARBA" id="ARBA00004123"/>
    </source>
</evidence>
<evidence type="ECO:0000256" key="10">
    <source>
        <dbReference type="SAM" id="MobiDB-lite"/>
    </source>
</evidence>
<feature type="coiled-coil region" evidence="9">
    <location>
        <begin position="165"/>
        <end position="195"/>
    </location>
</feature>
<keyword evidence="9" id="KW-0175">Coiled coil</keyword>
<feature type="region of interest" description="Disordered" evidence="10">
    <location>
        <begin position="142"/>
        <end position="165"/>
    </location>
</feature>
<dbReference type="GO" id="GO:0090575">
    <property type="term" value="C:RNA polymerase II transcription regulator complex"/>
    <property type="evidence" value="ECO:0007669"/>
    <property type="project" value="TreeGrafter"/>
</dbReference>
<feature type="region of interest" description="Disordered" evidence="10">
    <location>
        <begin position="1"/>
        <end position="89"/>
    </location>
</feature>
<evidence type="ECO:0000256" key="1">
    <source>
        <dbReference type="ARBA" id="ARBA00004049"/>
    </source>
</evidence>
<dbReference type="GO" id="GO:0001228">
    <property type="term" value="F:DNA-binding transcription activator activity, RNA polymerase II-specific"/>
    <property type="evidence" value="ECO:0007669"/>
    <property type="project" value="TreeGrafter"/>
</dbReference>
<comment type="similarity">
    <text evidence="3">Belongs to the bZIP family.</text>
</comment>